<feature type="region of interest" description="Disordered" evidence="1">
    <location>
        <begin position="1"/>
        <end position="52"/>
    </location>
</feature>
<reference evidence="2" key="1">
    <citation type="submission" date="2020-09" db="EMBL/GenBank/DDBJ databases">
        <title>Genome-Enabled Discovery of Anthraquinone Biosynthesis in Senna tora.</title>
        <authorList>
            <person name="Kang S.-H."/>
            <person name="Pandey R.P."/>
            <person name="Lee C.-M."/>
            <person name="Sim J.-S."/>
            <person name="Jeong J.-T."/>
            <person name="Choi B.-S."/>
            <person name="Jung M."/>
            <person name="Ginzburg D."/>
            <person name="Zhao K."/>
            <person name="Won S.Y."/>
            <person name="Oh T.-J."/>
            <person name="Yu Y."/>
            <person name="Kim N.-H."/>
            <person name="Lee O.R."/>
            <person name="Lee T.-H."/>
            <person name="Bashyal P."/>
            <person name="Kim T.-S."/>
            <person name="Lee W.-H."/>
            <person name="Kawkins C."/>
            <person name="Kim C.-K."/>
            <person name="Kim J.S."/>
            <person name="Ahn B.O."/>
            <person name="Rhee S.Y."/>
            <person name="Sohng J.K."/>
        </authorList>
    </citation>
    <scope>NUCLEOTIDE SEQUENCE</scope>
    <source>
        <tissue evidence="2">Leaf</tissue>
    </source>
</reference>
<name>A0A835C997_9FABA</name>
<keyword evidence="3" id="KW-1185">Reference proteome</keyword>
<dbReference type="AlphaFoldDB" id="A0A835C997"/>
<evidence type="ECO:0000313" key="3">
    <source>
        <dbReference type="Proteomes" id="UP000634136"/>
    </source>
</evidence>
<dbReference type="EMBL" id="JAAIUW010000004">
    <property type="protein sequence ID" value="KAF7834075.1"/>
    <property type="molecule type" value="Genomic_DNA"/>
</dbReference>
<comment type="caution">
    <text evidence="2">The sequence shown here is derived from an EMBL/GenBank/DDBJ whole genome shotgun (WGS) entry which is preliminary data.</text>
</comment>
<protein>
    <submittedName>
        <fullName evidence="2">Uncharacterized protein</fullName>
    </submittedName>
</protein>
<proteinExistence type="predicted"/>
<feature type="compositionally biased region" description="Basic and acidic residues" evidence="1">
    <location>
        <begin position="17"/>
        <end position="43"/>
    </location>
</feature>
<evidence type="ECO:0000313" key="2">
    <source>
        <dbReference type="EMBL" id="KAF7834075.1"/>
    </source>
</evidence>
<dbReference type="Proteomes" id="UP000634136">
    <property type="component" value="Unassembled WGS sequence"/>
</dbReference>
<sequence length="135" mass="15198">MRTRRRRDANKTIGGGEKTEGGVQRRREEGRRDSSMVEGKGLEETAQGGKGSFHEIQAGIISSEVMKFASNRGFHGDDTSKKANYNKFMHNLSFAPTLKRKREKIINIAKKRIKIAQNLPNYDEAKGKNNISDCD</sequence>
<evidence type="ECO:0000256" key="1">
    <source>
        <dbReference type="SAM" id="MobiDB-lite"/>
    </source>
</evidence>
<organism evidence="2 3">
    <name type="scientific">Senna tora</name>
    <dbReference type="NCBI Taxonomy" id="362788"/>
    <lineage>
        <taxon>Eukaryota</taxon>
        <taxon>Viridiplantae</taxon>
        <taxon>Streptophyta</taxon>
        <taxon>Embryophyta</taxon>
        <taxon>Tracheophyta</taxon>
        <taxon>Spermatophyta</taxon>
        <taxon>Magnoliopsida</taxon>
        <taxon>eudicotyledons</taxon>
        <taxon>Gunneridae</taxon>
        <taxon>Pentapetalae</taxon>
        <taxon>rosids</taxon>
        <taxon>fabids</taxon>
        <taxon>Fabales</taxon>
        <taxon>Fabaceae</taxon>
        <taxon>Caesalpinioideae</taxon>
        <taxon>Cassia clade</taxon>
        <taxon>Senna</taxon>
    </lineage>
</organism>
<accession>A0A835C997</accession>
<gene>
    <name evidence="2" type="ORF">G2W53_008934</name>
</gene>